<evidence type="ECO:0008006" key="3">
    <source>
        <dbReference type="Google" id="ProtNLM"/>
    </source>
</evidence>
<dbReference type="InterPro" id="IPR011009">
    <property type="entry name" value="Kinase-like_dom_sf"/>
</dbReference>
<accession>A0AA39DNM9</accession>
<comment type="caution">
    <text evidence="1">The sequence shown here is derived from an EMBL/GenBank/DDBJ whole genome shotgun (WGS) entry which is preliminary data.</text>
</comment>
<dbReference type="InterPro" id="IPR052751">
    <property type="entry name" value="Plant_MAPKKK"/>
</dbReference>
<gene>
    <name evidence="1" type="ORF">PVL29_012648</name>
</gene>
<keyword evidence="2" id="KW-1185">Reference proteome</keyword>
<dbReference type="Proteomes" id="UP001168098">
    <property type="component" value="Unassembled WGS sequence"/>
</dbReference>
<dbReference type="GO" id="GO:0004672">
    <property type="term" value="F:protein kinase activity"/>
    <property type="evidence" value="ECO:0007669"/>
    <property type="project" value="TreeGrafter"/>
</dbReference>
<dbReference type="Gene3D" id="1.10.510.10">
    <property type="entry name" value="Transferase(Phosphotransferase) domain 1"/>
    <property type="match status" value="1"/>
</dbReference>
<evidence type="ECO:0000313" key="2">
    <source>
        <dbReference type="Proteomes" id="UP001168098"/>
    </source>
</evidence>
<dbReference type="PANTHER" id="PTHR48011">
    <property type="entry name" value="CCR4-NOT TRANSCRIPTIONAL COMPLEX SUBUNIT CAF120-RELATED"/>
    <property type="match status" value="1"/>
</dbReference>
<dbReference type="GO" id="GO:0007165">
    <property type="term" value="P:signal transduction"/>
    <property type="evidence" value="ECO:0007669"/>
    <property type="project" value="TreeGrafter"/>
</dbReference>
<dbReference type="AlphaFoldDB" id="A0AA39DNM9"/>
<name>A0AA39DNM9_VITRO</name>
<reference evidence="1 2" key="1">
    <citation type="journal article" date="2023" name="BMC Biotechnol.">
        <title>Vitis rotundifolia cv Carlos genome sequencing.</title>
        <authorList>
            <person name="Huff M."/>
            <person name="Hulse-Kemp A."/>
            <person name="Scheffler B."/>
            <person name="Youngblood R."/>
            <person name="Simpson S."/>
            <person name="Babiker E."/>
            <person name="Staton M."/>
        </authorList>
    </citation>
    <scope>NUCLEOTIDE SEQUENCE [LARGE SCALE GENOMIC DNA]</scope>
    <source>
        <tissue evidence="1">Leaf</tissue>
    </source>
</reference>
<proteinExistence type="predicted"/>
<dbReference type="SUPFAM" id="SSF56112">
    <property type="entry name" value="Protein kinase-like (PK-like)"/>
    <property type="match status" value="1"/>
</dbReference>
<dbReference type="PANTHER" id="PTHR48011:SF7">
    <property type="entry name" value="F10K1.14 PROTEIN"/>
    <property type="match status" value="1"/>
</dbReference>
<dbReference type="EMBL" id="JARBHA010000010">
    <property type="protein sequence ID" value="KAJ9690100.1"/>
    <property type="molecule type" value="Genomic_DNA"/>
</dbReference>
<evidence type="ECO:0000313" key="1">
    <source>
        <dbReference type="EMBL" id="KAJ9690100.1"/>
    </source>
</evidence>
<sequence>MVSRKPTWEDCGADTLFRIGFSDELLKFPAQLSDLGRNFLEKCLRREPIERWSCDQLLQHPFISSSSPNYITEASSRSVFDCFNFRDLKKLNGARRGRYGNLSYPPRPI</sequence>
<organism evidence="1 2">
    <name type="scientific">Vitis rotundifolia</name>
    <name type="common">Muscadine grape</name>
    <dbReference type="NCBI Taxonomy" id="103349"/>
    <lineage>
        <taxon>Eukaryota</taxon>
        <taxon>Viridiplantae</taxon>
        <taxon>Streptophyta</taxon>
        <taxon>Embryophyta</taxon>
        <taxon>Tracheophyta</taxon>
        <taxon>Spermatophyta</taxon>
        <taxon>Magnoliopsida</taxon>
        <taxon>eudicotyledons</taxon>
        <taxon>Gunneridae</taxon>
        <taxon>Pentapetalae</taxon>
        <taxon>rosids</taxon>
        <taxon>Vitales</taxon>
        <taxon>Vitaceae</taxon>
        <taxon>Viteae</taxon>
        <taxon>Vitis</taxon>
    </lineage>
</organism>
<protein>
    <recommendedName>
        <fullName evidence="3">Protein kinase domain-containing protein</fullName>
    </recommendedName>
</protein>